<dbReference type="PANTHER" id="PTHR21221">
    <property type="entry name" value="UREIDOGLYCOLATE HYDROLASE"/>
    <property type="match status" value="1"/>
</dbReference>
<dbReference type="Pfam" id="PF04115">
    <property type="entry name" value="Ureidogly_lyase"/>
    <property type="match status" value="1"/>
</dbReference>
<comment type="subunit">
    <text evidence="1">Homodimer.</text>
</comment>
<dbReference type="GO" id="GO:0006144">
    <property type="term" value="P:purine nucleobase metabolic process"/>
    <property type="evidence" value="ECO:0007669"/>
    <property type="project" value="UniProtKB-KW"/>
</dbReference>
<dbReference type="InterPro" id="IPR047233">
    <property type="entry name" value="UAH_cupin"/>
</dbReference>
<dbReference type="CDD" id="cd20298">
    <property type="entry name" value="cupin_UAH"/>
    <property type="match status" value="1"/>
</dbReference>
<evidence type="ECO:0000313" key="6">
    <source>
        <dbReference type="Proteomes" id="UP000569732"/>
    </source>
</evidence>
<organism evidence="5 6">
    <name type="scientific">Spartinivicinus marinus</name>
    <dbReference type="NCBI Taxonomy" id="2994442"/>
    <lineage>
        <taxon>Bacteria</taxon>
        <taxon>Pseudomonadati</taxon>
        <taxon>Pseudomonadota</taxon>
        <taxon>Gammaproteobacteria</taxon>
        <taxon>Oceanospirillales</taxon>
        <taxon>Zooshikellaceae</taxon>
        <taxon>Spartinivicinus</taxon>
    </lineage>
</organism>
<evidence type="ECO:0000313" key="5">
    <source>
        <dbReference type="EMBL" id="NYZ65092.1"/>
    </source>
</evidence>
<evidence type="ECO:0000256" key="2">
    <source>
        <dbReference type="ARBA" id="ARBA00022631"/>
    </source>
</evidence>
<comment type="catalytic activity">
    <reaction evidence="4">
        <text>(S)-ureidoglycolate = urea + glyoxylate</text>
        <dbReference type="Rhea" id="RHEA:11304"/>
        <dbReference type="ChEBI" id="CHEBI:16199"/>
        <dbReference type="ChEBI" id="CHEBI:36655"/>
        <dbReference type="ChEBI" id="CHEBI:57296"/>
        <dbReference type="EC" id="4.3.2.3"/>
    </reaction>
</comment>
<dbReference type="InterPro" id="IPR011051">
    <property type="entry name" value="RmlC_Cupin_sf"/>
</dbReference>
<comment type="caution">
    <text evidence="5">The sequence shown here is derived from an EMBL/GenBank/DDBJ whole genome shotgun (WGS) entry which is preliminary data.</text>
</comment>
<keyword evidence="3 5" id="KW-0456">Lyase</keyword>
<dbReference type="PANTHER" id="PTHR21221:SF1">
    <property type="entry name" value="UREIDOGLYCOLATE LYASE"/>
    <property type="match status" value="1"/>
</dbReference>
<evidence type="ECO:0000256" key="3">
    <source>
        <dbReference type="ARBA" id="ARBA00023239"/>
    </source>
</evidence>
<protein>
    <submittedName>
        <fullName evidence="5">Ureidoglycolate lyase</fullName>
    </submittedName>
</protein>
<evidence type="ECO:0000256" key="1">
    <source>
        <dbReference type="ARBA" id="ARBA00011738"/>
    </source>
</evidence>
<name>A0A853I120_9GAMM</name>
<dbReference type="InterPro" id="IPR007247">
    <property type="entry name" value="Ureidogly_lyase"/>
</dbReference>
<proteinExistence type="predicted"/>
<evidence type="ECO:0000256" key="4">
    <source>
        <dbReference type="ARBA" id="ARBA00047684"/>
    </source>
</evidence>
<dbReference type="GO" id="GO:0004848">
    <property type="term" value="F:ureidoglycolate hydrolase activity"/>
    <property type="evidence" value="ECO:0007669"/>
    <property type="project" value="InterPro"/>
</dbReference>
<dbReference type="RefSeq" id="WP_180567119.1">
    <property type="nucleotide sequence ID" value="NZ_JACCKB010000003.1"/>
</dbReference>
<reference evidence="5 6" key="1">
    <citation type="submission" date="2020-07" db="EMBL/GenBank/DDBJ databases">
        <title>Endozoicomonas sp. nov., isolated from sediment.</title>
        <authorList>
            <person name="Gu T."/>
        </authorList>
    </citation>
    <scope>NUCLEOTIDE SEQUENCE [LARGE SCALE GENOMIC DNA]</scope>
    <source>
        <strain evidence="5 6">SM1973</strain>
    </source>
</reference>
<dbReference type="NCBIfam" id="NF009932">
    <property type="entry name" value="PRK13395.1"/>
    <property type="match status" value="1"/>
</dbReference>
<keyword evidence="6" id="KW-1185">Reference proteome</keyword>
<dbReference type="Gene3D" id="2.60.120.480">
    <property type="entry name" value="Ureidoglycolate hydrolase"/>
    <property type="match status" value="1"/>
</dbReference>
<keyword evidence="2" id="KW-0659">Purine metabolism</keyword>
<accession>A0A853I120</accession>
<dbReference type="AlphaFoldDB" id="A0A853I120"/>
<dbReference type="GO" id="GO:0000256">
    <property type="term" value="P:allantoin catabolic process"/>
    <property type="evidence" value="ECO:0007669"/>
    <property type="project" value="InterPro"/>
</dbReference>
<dbReference type="GO" id="GO:0050385">
    <property type="term" value="F:ureidoglycolate lyase activity"/>
    <property type="evidence" value="ECO:0007669"/>
    <property type="project" value="UniProtKB-EC"/>
</dbReference>
<dbReference type="Proteomes" id="UP000569732">
    <property type="component" value="Unassembled WGS sequence"/>
</dbReference>
<dbReference type="EMBL" id="JACCKB010000003">
    <property type="protein sequence ID" value="NYZ65092.1"/>
    <property type="molecule type" value="Genomic_DNA"/>
</dbReference>
<dbReference type="SUPFAM" id="SSF51182">
    <property type="entry name" value="RmlC-like cupins"/>
    <property type="match status" value="1"/>
</dbReference>
<dbReference type="PIRSF" id="PIRSF017306">
    <property type="entry name" value="Ureidogly_hydro"/>
    <property type="match status" value="1"/>
</dbReference>
<dbReference type="InterPro" id="IPR024060">
    <property type="entry name" value="Ureidoglycolate_lyase_dom_sf"/>
</dbReference>
<sequence length="168" mass="18808">MHNPTIQPKPLTKAGFAPFGDLIEVNEETPFLMINQGYTQRFHDLATIDASACNGTPLLSIFRSKPLSVPVKLTVMEHHPLSSQTFYPLSQYPYLVAVAPKGPFDMTAIEVFLAQPWQGVNYHPGTWHHFCLALQHTSDFLVIDRGGKGNNCEEVYLPTDQQIIIELS</sequence>
<gene>
    <name evidence="5" type="ORF">H0A36_03660</name>
</gene>